<dbReference type="InterPro" id="IPR032675">
    <property type="entry name" value="LRR_dom_sf"/>
</dbReference>
<accession>A0A0C2T8R2</accession>
<keyword evidence="2" id="KW-1185">Reference proteome</keyword>
<dbReference type="Proteomes" id="UP000054549">
    <property type="component" value="Unassembled WGS sequence"/>
</dbReference>
<dbReference type="EMBL" id="KN818264">
    <property type="protein sequence ID" value="KIL62994.1"/>
    <property type="molecule type" value="Genomic_DNA"/>
</dbReference>
<proteinExistence type="predicted"/>
<evidence type="ECO:0000313" key="2">
    <source>
        <dbReference type="Proteomes" id="UP000054549"/>
    </source>
</evidence>
<evidence type="ECO:0000313" key="1">
    <source>
        <dbReference type="EMBL" id="KIL62994.1"/>
    </source>
</evidence>
<dbReference type="SUPFAM" id="SSF52047">
    <property type="entry name" value="RNI-like"/>
    <property type="match status" value="1"/>
</dbReference>
<sequence>MAEKIIIEGVYGVPTLLFPKLGNLKYLDLSGSYLLPDSLKPHSLPSLQSLPSPQSLTLHSGILGQGSVNAHYLFATLRLLSFSNLRVLYLYTPFASGRNGLYRDMISLCDCNRLESLRFYIEGDDTVDHNINGPIINLGPLTSLRSLYVIVNVKDSFGCLASIVNTLSLPQTHLKELALSINTHDSNLEEDPWLEEMIIEVESHSESWKCLDSKLAQVFKAWDDTHVVIQFPPVDPILNDDVYYFIEDQLPEISEHMHQRFHLSDFNFRGESPLNYW</sequence>
<dbReference type="InParanoid" id="A0A0C2T8R2"/>
<dbReference type="OrthoDB" id="3055009at2759"/>
<name>A0A0C2T8R2_AMAMK</name>
<protein>
    <submittedName>
        <fullName evidence="1">Uncharacterized protein</fullName>
    </submittedName>
</protein>
<dbReference type="HOGENOM" id="CLU_1004602_0_0_1"/>
<dbReference type="Gene3D" id="3.80.10.10">
    <property type="entry name" value="Ribonuclease Inhibitor"/>
    <property type="match status" value="1"/>
</dbReference>
<dbReference type="AlphaFoldDB" id="A0A0C2T8R2"/>
<reference evidence="1 2" key="1">
    <citation type="submission" date="2014-04" db="EMBL/GenBank/DDBJ databases">
        <title>Evolutionary Origins and Diversification of the Mycorrhizal Mutualists.</title>
        <authorList>
            <consortium name="DOE Joint Genome Institute"/>
            <consortium name="Mycorrhizal Genomics Consortium"/>
            <person name="Kohler A."/>
            <person name="Kuo A."/>
            <person name="Nagy L.G."/>
            <person name="Floudas D."/>
            <person name="Copeland A."/>
            <person name="Barry K.W."/>
            <person name="Cichocki N."/>
            <person name="Veneault-Fourrey C."/>
            <person name="LaButti K."/>
            <person name="Lindquist E.A."/>
            <person name="Lipzen A."/>
            <person name="Lundell T."/>
            <person name="Morin E."/>
            <person name="Murat C."/>
            <person name="Riley R."/>
            <person name="Ohm R."/>
            <person name="Sun H."/>
            <person name="Tunlid A."/>
            <person name="Henrissat B."/>
            <person name="Grigoriev I.V."/>
            <person name="Hibbett D.S."/>
            <person name="Martin F."/>
        </authorList>
    </citation>
    <scope>NUCLEOTIDE SEQUENCE [LARGE SCALE GENOMIC DNA]</scope>
    <source>
        <strain evidence="1 2">Koide BX008</strain>
    </source>
</reference>
<gene>
    <name evidence="1" type="ORF">M378DRAFT_736734</name>
</gene>
<organism evidence="1 2">
    <name type="scientific">Amanita muscaria (strain Koide BX008)</name>
    <dbReference type="NCBI Taxonomy" id="946122"/>
    <lineage>
        <taxon>Eukaryota</taxon>
        <taxon>Fungi</taxon>
        <taxon>Dikarya</taxon>
        <taxon>Basidiomycota</taxon>
        <taxon>Agaricomycotina</taxon>
        <taxon>Agaricomycetes</taxon>
        <taxon>Agaricomycetidae</taxon>
        <taxon>Agaricales</taxon>
        <taxon>Pluteineae</taxon>
        <taxon>Amanitaceae</taxon>
        <taxon>Amanita</taxon>
    </lineage>
</organism>